<proteinExistence type="predicted"/>
<keyword evidence="2" id="KW-1185">Reference proteome</keyword>
<dbReference type="EMBL" id="PKMF04000005">
    <property type="protein sequence ID" value="KAK7860660.1"/>
    <property type="molecule type" value="Genomic_DNA"/>
</dbReference>
<evidence type="ECO:0000313" key="1">
    <source>
        <dbReference type="EMBL" id="KAK7860660.1"/>
    </source>
</evidence>
<protein>
    <submittedName>
        <fullName evidence="1">Uncharacterized protein</fullName>
    </submittedName>
</protein>
<comment type="caution">
    <text evidence="1">The sequence shown here is derived from an EMBL/GenBank/DDBJ whole genome shotgun (WGS) entry which is preliminary data.</text>
</comment>
<dbReference type="AlphaFoldDB" id="A0AAW0MAK5"/>
<dbReference type="Proteomes" id="UP000237347">
    <property type="component" value="Unassembled WGS sequence"/>
</dbReference>
<sequence length="92" mass="10383">MGLVERVPVTYSFDSSPRDVLDGKNVEVAPSSITCTNNITSNLFRKRKEHHKGKQIEKEKSLPMKVMSTNFSSPAQMTLVNILVIYVKKNET</sequence>
<name>A0AAW0MAK5_QUESU</name>
<accession>A0AAW0MAK5</accession>
<organism evidence="1 2">
    <name type="scientific">Quercus suber</name>
    <name type="common">Cork oak</name>
    <dbReference type="NCBI Taxonomy" id="58331"/>
    <lineage>
        <taxon>Eukaryota</taxon>
        <taxon>Viridiplantae</taxon>
        <taxon>Streptophyta</taxon>
        <taxon>Embryophyta</taxon>
        <taxon>Tracheophyta</taxon>
        <taxon>Spermatophyta</taxon>
        <taxon>Magnoliopsida</taxon>
        <taxon>eudicotyledons</taxon>
        <taxon>Gunneridae</taxon>
        <taxon>Pentapetalae</taxon>
        <taxon>rosids</taxon>
        <taxon>fabids</taxon>
        <taxon>Fagales</taxon>
        <taxon>Fagaceae</taxon>
        <taxon>Quercus</taxon>
    </lineage>
</organism>
<gene>
    <name evidence="1" type="ORF">CFP56_033201</name>
</gene>
<reference evidence="1 2" key="1">
    <citation type="journal article" date="2018" name="Sci. Data">
        <title>The draft genome sequence of cork oak.</title>
        <authorList>
            <person name="Ramos A.M."/>
            <person name="Usie A."/>
            <person name="Barbosa P."/>
            <person name="Barros P.M."/>
            <person name="Capote T."/>
            <person name="Chaves I."/>
            <person name="Simoes F."/>
            <person name="Abreu I."/>
            <person name="Carrasquinho I."/>
            <person name="Faro C."/>
            <person name="Guimaraes J.B."/>
            <person name="Mendonca D."/>
            <person name="Nobrega F."/>
            <person name="Rodrigues L."/>
            <person name="Saibo N.J.M."/>
            <person name="Varela M.C."/>
            <person name="Egas C."/>
            <person name="Matos J."/>
            <person name="Miguel C.M."/>
            <person name="Oliveira M.M."/>
            <person name="Ricardo C.P."/>
            <person name="Goncalves S."/>
        </authorList>
    </citation>
    <scope>NUCLEOTIDE SEQUENCE [LARGE SCALE GENOMIC DNA]</scope>
    <source>
        <strain evidence="2">cv. HL8</strain>
    </source>
</reference>
<evidence type="ECO:0000313" key="2">
    <source>
        <dbReference type="Proteomes" id="UP000237347"/>
    </source>
</evidence>